<gene>
    <name evidence="4" type="ORF">K9W45_06080</name>
</gene>
<feature type="domain" description="CBS" evidence="3">
    <location>
        <begin position="80"/>
        <end position="128"/>
    </location>
</feature>
<evidence type="ECO:0000256" key="2">
    <source>
        <dbReference type="PROSITE-ProRule" id="PRU00703"/>
    </source>
</evidence>
<name>A0A9Y1FMM8_9ARCH</name>
<sequence length="128" mass="14294">MTLREPIYEEPVTSVMTKGVLFIEGEKNLNEAVKIIADFDIGSILVTNDNEPVGIITTKDIVKALYKELDFNKTKIKEIMTSPLISISARETISVALVKMKEKRINHLIVKDGDKIIGMLNPLNLLVV</sequence>
<reference evidence="4" key="1">
    <citation type="journal article" date="2022" name="Nat. Microbiol.">
        <title>Unique mobile elements and scalable gene flow at the prokaryote-eukaryote boundary revealed by circularized Asgard archaea genomes.</title>
        <authorList>
            <person name="Wu F."/>
            <person name="Speth D.R."/>
            <person name="Philosof A."/>
            <person name="Cremiere A."/>
            <person name="Narayanan A."/>
            <person name="Barco R.A."/>
            <person name="Connon S.A."/>
            <person name="Amend J.P."/>
            <person name="Antoshechkin I.A."/>
            <person name="Orphan V.J."/>
        </authorList>
    </citation>
    <scope>NUCLEOTIDE SEQUENCE</scope>
    <source>
        <strain evidence="4">PM71</strain>
    </source>
</reference>
<dbReference type="PANTHER" id="PTHR43080">
    <property type="entry name" value="CBS DOMAIN-CONTAINING PROTEIN CBSX3, MITOCHONDRIAL"/>
    <property type="match status" value="1"/>
</dbReference>
<dbReference type="AlphaFoldDB" id="A0A9Y1FMM8"/>
<organism evidence="4">
    <name type="scientific">Candidatus Heimdallarchaeum aukensis</name>
    <dbReference type="NCBI Taxonomy" id="2876573"/>
    <lineage>
        <taxon>Archaea</taxon>
        <taxon>Promethearchaeati</taxon>
        <taxon>Candidatus Heimdallarchaeota</taxon>
        <taxon>Candidatus Heimdallarchaeia (ex Rinke et al. 2021) (nom. nud.)</taxon>
        <taxon>Candidatus Heimdallarchaeales</taxon>
        <taxon>Candidatus Heimdallarchaeaceae</taxon>
        <taxon>Candidatus Heimdallarchaeum</taxon>
    </lineage>
</organism>
<dbReference type="PROSITE" id="PS51371">
    <property type="entry name" value="CBS"/>
    <property type="match status" value="2"/>
</dbReference>
<accession>A0A9Y1FMM8</accession>
<dbReference type="SUPFAM" id="SSF54631">
    <property type="entry name" value="CBS-domain pair"/>
    <property type="match status" value="1"/>
</dbReference>
<dbReference type="SMART" id="SM00116">
    <property type="entry name" value="CBS"/>
    <property type="match status" value="2"/>
</dbReference>
<dbReference type="Pfam" id="PF00571">
    <property type="entry name" value="CBS"/>
    <property type="match status" value="2"/>
</dbReference>
<dbReference type="Gene3D" id="3.10.580.10">
    <property type="entry name" value="CBS-domain"/>
    <property type="match status" value="1"/>
</dbReference>
<keyword evidence="1 2" id="KW-0129">CBS domain</keyword>
<dbReference type="Proteomes" id="UP001201020">
    <property type="component" value="Chromosome"/>
</dbReference>
<protein>
    <submittedName>
        <fullName evidence="4">CBS domain-containing protein</fullName>
    </submittedName>
</protein>
<dbReference type="EMBL" id="CP084166">
    <property type="protein sequence ID" value="UJG42029.1"/>
    <property type="molecule type" value="Genomic_DNA"/>
</dbReference>
<dbReference type="InterPro" id="IPR000644">
    <property type="entry name" value="CBS_dom"/>
</dbReference>
<feature type="domain" description="CBS" evidence="3">
    <location>
        <begin position="16"/>
        <end position="71"/>
    </location>
</feature>
<dbReference type="InterPro" id="IPR046342">
    <property type="entry name" value="CBS_dom_sf"/>
</dbReference>
<evidence type="ECO:0000313" key="4">
    <source>
        <dbReference type="EMBL" id="UJG42029.1"/>
    </source>
</evidence>
<proteinExistence type="predicted"/>
<dbReference type="PANTHER" id="PTHR43080:SF2">
    <property type="entry name" value="CBS DOMAIN-CONTAINING PROTEIN"/>
    <property type="match status" value="1"/>
</dbReference>
<dbReference type="InterPro" id="IPR051257">
    <property type="entry name" value="Diverse_CBS-Domain"/>
</dbReference>
<evidence type="ECO:0000256" key="1">
    <source>
        <dbReference type="ARBA" id="ARBA00023122"/>
    </source>
</evidence>
<evidence type="ECO:0000259" key="3">
    <source>
        <dbReference type="PROSITE" id="PS51371"/>
    </source>
</evidence>